<dbReference type="Gene3D" id="1.10.287.380">
    <property type="entry name" value="Valyl-tRNA synthetase, C-terminal domain"/>
    <property type="match status" value="1"/>
</dbReference>
<dbReference type="Pfam" id="PF00005">
    <property type="entry name" value="ABC_tran"/>
    <property type="match status" value="2"/>
</dbReference>
<dbReference type="OrthoDB" id="9762051at2"/>
<evidence type="ECO:0000256" key="4">
    <source>
        <dbReference type="ARBA" id="ARBA00022840"/>
    </source>
</evidence>
<dbReference type="PROSITE" id="PS50893">
    <property type="entry name" value="ABC_TRANSPORTER_2"/>
    <property type="match status" value="2"/>
</dbReference>
<dbReference type="SUPFAM" id="SSF52540">
    <property type="entry name" value="P-loop containing nucleoside triphosphate hydrolases"/>
    <property type="match status" value="2"/>
</dbReference>
<dbReference type="SMART" id="SM00382">
    <property type="entry name" value="AAA"/>
    <property type="match status" value="2"/>
</dbReference>
<dbReference type="Pfam" id="PF16326">
    <property type="entry name" value="ABC_tran_CTD"/>
    <property type="match status" value="1"/>
</dbReference>
<evidence type="ECO:0000256" key="5">
    <source>
        <dbReference type="ARBA" id="ARBA00061571"/>
    </source>
</evidence>
<dbReference type="GO" id="GO:0005524">
    <property type="term" value="F:ATP binding"/>
    <property type="evidence" value="ECO:0007669"/>
    <property type="project" value="UniProtKB-KW"/>
</dbReference>
<feature type="compositionally biased region" description="Basic and acidic residues" evidence="7">
    <location>
        <begin position="589"/>
        <end position="599"/>
    </location>
</feature>
<dbReference type="Proteomes" id="UP000197468">
    <property type="component" value="Unassembled WGS sequence"/>
</dbReference>
<dbReference type="PROSITE" id="PS00211">
    <property type="entry name" value="ABC_TRANSPORTER_1"/>
    <property type="match status" value="2"/>
</dbReference>
<feature type="compositionally biased region" description="Basic and acidic residues" evidence="7">
    <location>
        <begin position="541"/>
        <end position="550"/>
    </location>
</feature>
<dbReference type="InterPro" id="IPR050611">
    <property type="entry name" value="ABCF"/>
</dbReference>
<comment type="similarity">
    <text evidence="5">Belongs to the ABC transporter superfamily. ABCF family. YheS subfamily.</text>
</comment>
<name>A0A246IVQ7_9BURK</name>
<evidence type="ECO:0000313" key="9">
    <source>
        <dbReference type="EMBL" id="OWQ84117.1"/>
    </source>
</evidence>
<dbReference type="InterPro" id="IPR037118">
    <property type="entry name" value="Val-tRNA_synth_C_sf"/>
</dbReference>
<sequence>MITLRDVTLRRGTKIVLNDASVTLQPGEKIGLVGRNGAGKSSLFSLLTDRLQSDKGEVSIPRQWAVGEVAQHMPETDMPATDFVLEGDIRLMAANRALEEADASGDGHAIAEAHGMLMDAGVFDARARAQALLMGLGFKGAQVDAPVNSFSGGWRMRLQLARALMCPADLMLLDEPTNHLDLDALVWLEAWLQRYEGTLLIISHDREFLDAITKVTLHLDEAKLTRYGGNYTTFEMMRAERMEQQQAAYSKQQDKVAHLQKFIDRFKAKASKAKQAQSRVKALERMEKLAPVLASADFSFEFREPLNLPNPMLMFDNVAVGYDTDEGEKIIVRGIDRSVLAGQRFGILGANGQGKSTLVKTVARMQRAMGGTITEGKGLSIGYFAQQEMDVLRPDEGPLMHMIRLAKEVSPGAREQELRDFLGQFRFVGDMVNQEVGSLSGGEKARLVLAMLVWQRPNLLLLDEPTNHLDLQTREALSMALNEFEGTVMLVSHDRALLREVCDEFWLVAGGKVGPFDGDLDDYQKWLLDQSKEAAKLAKEMARQQARRDAGLPAAEPAAPPPAPAAAPVAAPAPVKREDRKVSGQARQKIAEQTRPLRKEMDQIDAKMKAWTSERASLEAQLSGAGLSPAQIADAGKRLKAIGDEQEAAEMRWLALSEQIDAMQAAG</sequence>
<dbReference type="GO" id="GO:0016887">
    <property type="term" value="F:ATP hydrolysis activity"/>
    <property type="evidence" value="ECO:0007669"/>
    <property type="project" value="InterPro"/>
</dbReference>
<keyword evidence="2" id="KW-0677">Repeat</keyword>
<dbReference type="FunFam" id="3.40.50.300:FF:000011">
    <property type="entry name" value="Putative ABC transporter ATP-binding component"/>
    <property type="match status" value="1"/>
</dbReference>
<proteinExistence type="inferred from homology"/>
<feature type="region of interest" description="Disordered" evidence="7">
    <location>
        <begin position="541"/>
        <end position="599"/>
    </location>
</feature>
<keyword evidence="4" id="KW-0067">ATP-binding</keyword>
<keyword evidence="1" id="KW-1003">Cell membrane</keyword>
<dbReference type="InterPro" id="IPR027417">
    <property type="entry name" value="P-loop_NTPase"/>
</dbReference>
<feature type="domain" description="ABC transporter" evidence="8">
    <location>
        <begin position="2"/>
        <end position="246"/>
    </location>
</feature>
<keyword evidence="10" id="KW-1185">Reference proteome</keyword>
<dbReference type="PANTHER" id="PTHR19211:SF14">
    <property type="entry name" value="ATP-BINDING CASSETTE SUB-FAMILY F MEMBER 1"/>
    <property type="match status" value="1"/>
</dbReference>
<evidence type="ECO:0000256" key="7">
    <source>
        <dbReference type="SAM" id="MobiDB-lite"/>
    </source>
</evidence>
<accession>A0A246IVQ7</accession>
<comment type="caution">
    <text evidence="9">The sequence shown here is derived from an EMBL/GenBank/DDBJ whole genome shotgun (WGS) entry which is preliminary data.</text>
</comment>
<evidence type="ECO:0000259" key="8">
    <source>
        <dbReference type="PROSITE" id="PS50893"/>
    </source>
</evidence>
<dbReference type="InterPro" id="IPR003439">
    <property type="entry name" value="ABC_transporter-like_ATP-bd"/>
</dbReference>
<dbReference type="FunFam" id="3.40.50.300:FF:002053">
    <property type="entry name" value="ABC transporter ATP-binding protein"/>
    <property type="match status" value="1"/>
</dbReference>
<dbReference type="GO" id="GO:0003677">
    <property type="term" value="F:DNA binding"/>
    <property type="evidence" value="ECO:0007669"/>
    <property type="project" value="InterPro"/>
</dbReference>
<dbReference type="Pfam" id="PF12848">
    <property type="entry name" value="ABC_tran_Xtn"/>
    <property type="match status" value="1"/>
</dbReference>
<dbReference type="CDD" id="cd03221">
    <property type="entry name" value="ABCF_EF-3"/>
    <property type="match status" value="2"/>
</dbReference>
<dbReference type="EMBL" id="NIOF01000018">
    <property type="protein sequence ID" value="OWQ84117.1"/>
    <property type="molecule type" value="Genomic_DNA"/>
</dbReference>
<dbReference type="InterPro" id="IPR017871">
    <property type="entry name" value="ABC_transporter-like_CS"/>
</dbReference>
<reference evidence="9 10" key="1">
    <citation type="journal article" date="2008" name="Int. J. Syst. Evol. Microbiol.">
        <title>Description of Roseateles aquatilis sp. nov. and Roseateles terrae sp. nov., in the class Betaproteobacteria, and emended description of the genus Roseateles.</title>
        <authorList>
            <person name="Gomila M."/>
            <person name="Bowien B."/>
            <person name="Falsen E."/>
            <person name="Moore E.R."/>
            <person name="Lalucat J."/>
        </authorList>
    </citation>
    <scope>NUCLEOTIDE SEQUENCE [LARGE SCALE GENOMIC DNA]</scope>
    <source>
        <strain evidence="9 10">CCUG 48205</strain>
    </source>
</reference>
<dbReference type="PANTHER" id="PTHR19211">
    <property type="entry name" value="ATP-BINDING TRANSPORT PROTEIN-RELATED"/>
    <property type="match status" value="1"/>
</dbReference>
<dbReference type="Gene3D" id="3.40.50.300">
    <property type="entry name" value="P-loop containing nucleotide triphosphate hydrolases"/>
    <property type="match status" value="2"/>
</dbReference>
<keyword evidence="3" id="KW-0547">Nucleotide-binding</keyword>
<feature type="domain" description="ABC transporter" evidence="8">
    <location>
        <begin position="313"/>
        <end position="535"/>
    </location>
</feature>
<evidence type="ECO:0000256" key="6">
    <source>
        <dbReference type="ARBA" id="ARBA00069073"/>
    </source>
</evidence>
<keyword evidence="1" id="KW-0472">Membrane</keyword>
<organism evidence="9 10">
    <name type="scientific">Roseateles aquatilis</name>
    <dbReference type="NCBI Taxonomy" id="431061"/>
    <lineage>
        <taxon>Bacteria</taxon>
        <taxon>Pseudomonadati</taxon>
        <taxon>Pseudomonadota</taxon>
        <taxon>Betaproteobacteria</taxon>
        <taxon>Burkholderiales</taxon>
        <taxon>Sphaerotilaceae</taxon>
        <taxon>Roseateles</taxon>
    </lineage>
</organism>
<dbReference type="InterPro" id="IPR003593">
    <property type="entry name" value="AAA+_ATPase"/>
</dbReference>
<dbReference type="InterPro" id="IPR032781">
    <property type="entry name" value="ABC_tran_Xtn"/>
</dbReference>
<dbReference type="InterPro" id="IPR032524">
    <property type="entry name" value="ABC_tran_C"/>
</dbReference>
<dbReference type="RefSeq" id="WP_088387894.1">
    <property type="nucleotide sequence ID" value="NZ_NIOF01000018.1"/>
</dbReference>
<dbReference type="AlphaFoldDB" id="A0A246IVQ7"/>
<evidence type="ECO:0000256" key="1">
    <source>
        <dbReference type="ARBA" id="ARBA00022475"/>
    </source>
</evidence>
<evidence type="ECO:0000313" key="10">
    <source>
        <dbReference type="Proteomes" id="UP000197468"/>
    </source>
</evidence>
<evidence type="ECO:0000256" key="3">
    <source>
        <dbReference type="ARBA" id="ARBA00022741"/>
    </source>
</evidence>
<evidence type="ECO:0000256" key="2">
    <source>
        <dbReference type="ARBA" id="ARBA00022737"/>
    </source>
</evidence>
<protein>
    <recommendedName>
        <fullName evidence="6">Probable ATP-binding protein YheS</fullName>
    </recommendedName>
</protein>
<gene>
    <name evidence="9" type="ORF">CDN99_24880</name>
</gene>